<protein>
    <recommendedName>
        <fullName evidence="3">Protein C10</fullName>
    </recommendedName>
</protein>
<gene>
    <name evidence="5" type="ORF">ILUMI_10514</name>
</gene>
<evidence type="ECO:0000256" key="3">
    <source>
        <dbReference type="ARBA" id="ARBA00020502"/>
    </source>
</evidence>
<name>A0A8K0CXR8_IGNLU</name>
<accession>A0A8K0CXR8</accession>
<evidence type="ECO:0000313" key="6">
    <source>
        <dbReference type="Proteomes" id="UP000801492"/>
    </source>
</evidence>
<dbReference type="EMBL" id="VTPC01005736">
    <property type="protein sequence ID" value="KAF2895655.1"/>
    <property type="molecule type" value="Genomic_DNA"/>
</dbReference>
<comment type="subcellular location">
    <subcellularLocation>
        <location evidence="1">Cytoplasm</location>
    </subcellularLocation>
</comment>
<dbReference type="PANTHER" id="PTHR13463:SF3">
    <property type="entry name" value="PROTEIN C10"/>
    <property type="match status" value="1"/>
</dbReference>
<proteinExistence type="inferred from homology"/>
<dbReference type="GO" id="GO:0009791">
    <property type="term" value="P:post-embryonic development"/>
    <property type="evidence" value="ECO:0007669"/>
    <property type="project" value="TreeGrafter"/>
</dbReference>
<keyword evidence="6" id="KW-1185">Reference proteome</keyword>
<dbReference type="GO" id="GO:0005737">
    <property type="term" value="C:cytoplasm"/>
    <property type="evidence" value="ECO:0007669"/>
    <property type="project" value="UniProtKB-SubCell"/>
</dbReference>
<evidence type="ECO:0000256" key="1">
    <source>
        <dbReference type="ARBA" id="ARBA00004496"/>
    </source>
</evidence>
<reference evidence="5" key="1">
    <citation type="submission" date="2019-08" db="EMBL/GenBank/DDBJ databases">
        <title>The genome of the North American firefly Photinus pyralis.</title>
        <authorList>
            <consortium name="Photinus pyralis genome working group"/>
            <person name="Fallon T.R."/>
            <person name="Sander Lower S.E."/>
            <person name="Weng J.-K."/>
        </authorList>
    </citation>
    <scope>NUCLEOTIDE SEQUENCE</scope>
    <source>
        <strain evidence="5">TRF0915ILg1</strain>
        <tissue evidence="5">Whole body</tissue>
    </source>
</reference>
<evidence type="ECO:0000313" key="5">
    <source>
        <dbReference type="EMBL" id="KAF2895655.1"/>
    </source>
</evidence>
<dbReference type="OrthoDB" id="75738at2759"/>
<dbReference type="Pfam" id="PF14974">
    <property type="entry name" value="P_C10"/>
    <property type="match status" value="1"/>
</dbReference>
<sequence length="127" mass="14478">MSRQETIPNLTSETAITILNKMIDELQDPSNVQKLEEARDNVGNEMLKMMQYLFPIVMQIQMDIIKEYGFPEGREGIVKFAQMLRSLERDDSEVARLHSLIKAHYLPPVSVNAAANESPIEERVSSN</sequence>
<evidence type="ECO:0000256" key="2">
    <source>
        <dbReference type="ARBA" id="ARBA00007083"/>
    </source>
</evidence>
<organism evidence="5 6">
    <name type="scientific">Ignelater luminosus</name>
    <name type="common">Cucubano</name>
    <name type="synonym">Pyrophorus luminosus</name>
    <dbReference type="NCBI Taxonomy" id="2038154"/>
    <lineage>
        <taxon>Eukaryota</taxon>
        <taxon>Metazoa</taxon>
        <taxon>Ecdysozoa</taxon>
        <taxon>Arthropoda</taxon>
        <taxon>Hexapoda</taxon>
        <taxon>Insecta</taxon>
        <taxon>Pterygota</taxon>
        <taxon>Neoptera</taxon>
        <taxon>Endopterygota</taxon>
        <taxon>Coleoptera</taxon>
        <taxon>Polyphaga</taxon>
        <taxon>Elateriformia</taxon>
        <taxon>Elateroidea</taxon>
        <taxon>Elateridae</taxon>
        <taxon>Agrypninae</taxon>
        <taxon>Pyrophorini</taxon>
        <taxon>Ignelater</taxon>
    </lineage>
</organism>
<comment type="caution">
    <text evidence="5">The sequence shown here is derived from an EMBL/GenBank/DDBJ whole genome shotgun (WGS) entry which is preliminary data.</text>
</comment>
<dbReference type="AlphaFoldDB" id="A0A8K0CXR8"/>
<dbReference type="InterPro" id="IPR026317">
    <property type="entry name" value="P_C10"/>
</dbReference>
<dbReference type="PANTHER" id="PTHR13463">
    <property type="entry name" value="PROTEIN C10"/>
    <property type="match status" value="1"/>
</dbReference>
<keyword evidence="4" id="KW-0963">Cytoplasm</keyword>
<dbReference type="Proteomes" id="UP000801492">
    <property type="component" value="Unassembled WGS sequence"/>
</dbReference>
<evidence type="ECO:0000256" key="4">
    <source>
        <dbReference type="ARBA" id="ARBA00022490"/>
    </source>
</evidence>
<comment type="similarity">
    <text evidence="2">Belongs to the UPF0456 family.</text>
</comment>